<gene>
    <name evidence="3" type="ORF">ABWT76_001293</name>
</gene>
<dbReference type="Pfam" id="PF13374">
    <property type="entry name" value="TPR_10"/>
    <property type="match status" value="1"/>
</dbReference>
<dbReference type="InterPro" id="IPR011990">
    <property type="entry name" value="TPR-like_helical_dom_sf"/>
</dbReference>
<dbReference type="SMART" id="SM00028">
    <property type="entry name" value="TPR"/>
    <property type="match status" value="4"/>
</dbReference>
<dbReference type="RefSeq" id="WP_354635821.1">
    <property type="nucleotide sequence ID" value="NZ_CP159837.1"/>
</dbReference>
<organism evidence="3">
    <name type="scientific">Planktothricoides raciborskii GIHE-MW2</name>
    <dbReference type="NCBI Taxonomy" id="2792601"/>
    <lineage>
        <taxon>Bacteria</taxon>
        <taxon>Bacillati</taxon>
        <taxon>Cyanobacteriota</taxon>
        <taxon>Cyanophyceae</taxon>
        <taxon>Oscillatoriophycideae</taxon>
        <taxon>Oscillatoriales</taxon>
        <taxon>Oscillatoriaceae</taxon>
        <taxon>Planktothricoides</taxon>
    </lineage>
</organism>
<evidence type="ECO:0000313" key="3">
    <source>
        <dbReference type="EMBL" id="XCM38443.1"/>
    </source>
</evidence>
<proteinExistence type="predicted"/>
<dbReference type="Gene3D" id="1.25.40.10">
    <property type="entry name" value="Tetratricopeptide repeat domain"/>
    <property type="match status" value="2"/>
</dbReference>
<evidence type="ECO:0000256" key="1">
    <source>
        <dbReference type="PROSITE-ProRule" id="PRU00339"/>
    </source>
</evidence>
<dbReference type="PROSITE" id="PS50005">
    <property type="entry name" value="TPR"/>
    <property type="match status" value="1"/>
</dbReference>
<dbReference type="Pfam" id="PF12770">
    <property type="entry name" value="CHAT"/>
    <property type="match status" value="1"/>
</dbReference>
<dbReference type="EMBL" id="CP159837">
    <property type="protein sequence ID" value="XCM38443.1"/>
    <property type="molecule type" value="Genomic_DNA"/>
</dbReference>
<sequence>MTKYWSVWKYILLAISLILVIIGGQEKLIAQVDNPVGNSTSSAIAQCELAAENYAACLTQKGYDYFNRGDAQAALEIWQEAEAAYPENSDGFIGSKINQGMALQGLGQSRQACQVLVKALYGDRLYSICDVTNEETLDLSAISPSSMNAIGLRNLGEVLRAIGKLDESQQVLEKSLEISQKLNISEQINLVQLELGNTHRANYYRLTNLYERTDNKANTRKDAIAQADLALASYRQVRETYPLLQIKSQLNQLSLLVDFKDWLSKIKQSDSFTHKSEITDLIDWLNNSSNLTNLPPSQFAVDAQINFALNLSKLGQSEMAFTYAEKARKIATPLGNPSAESYALGVLGELFYDRYVRLKQDEDLTQAEKLTREAIVIANKIPDSANLLYEWQWQLGKIYQDKGNIEEAIAAYEAAVKNLEIVRRDLLAINAEMRFSFQEKIKPIYEDLIWSLLHQAETPEQKSEQKDLKRVTELIGQFQQAEVENAFGCIQSELINLTKDIEPQNNYDLPDAIIYTIVLEREQHNAIEVILKTTDKYYYNSTRWTDVKKNIDNLQDILQDKYFYQYEPNDWISTDTKKLYELFIGHAENHLPKTGDLVFVVDSSLSNIPMGLLQDKHNQYLVQKYRISTILGAQLREPKKLNLEKSTALIAGADQWQNAQERNLDPLNYITDELDEFEKLTVARSRLEGEDFTRNKFQKQVADLPVQIIHIATHAKFSSDPEQTRIEAYDQPITLKELKSLLQSKTQSSLDNIELLVLSACQTAKGDERSGLGLAGVALQAGARSTVASLWNVNDPSTPKFMKEFYQRLKDGETKAEALRQAQLAFLEDEKYSNFRHPYYWASFILVGSWL</sequence>
<dbReference type="InterPro" id="IPR024983">
    <property type="entry name" value="CHAT_dom"/>
</dbReference>
<keyword evidence="1" id="KW-0802">TPR repeat</keyword>
<dbReference type="SUPFAM" id="SSF48452">
    <property type="entry name" value="TPR-like"/>
    <property type="match status" value="1"/>
</dbReference>
<dbReference type="InterPro" id="IPR019734">
    <property type="entry name" value="TPR_rpt"/>
</dbReference>
<feature type="repeat" description="TPR" evidence="1">
    <location>
        <begin position="55"/>
        <end position="88"/>
    </location>
</feature>
<dbReference type="PANTHER" id="PTHR10098">
    <property type="entry name" value="RAPSYN-RELATED"/>
    <property type="match status" value="1"/>
</dbReference>
<dbReference type="PANTHER" id="PTHR10098:SF112">
    <property type="entry name" value="SLR0380 PROTEIN"/>
    <property type="match status" value="1"/>
</dbReference>
<dbReference type="Pfam" id="PF13181">
    <property type="entry name" value="TPR_8"/>
    <property type="match status" value="1"/>
</dbReference>
<dbReference type="AlphaFoldDB" id="A0AAU8JGV6"/>
<evidence type="ECO:0000259" key="2">
    <source>
        <dbReference type="Pfam" id="PF12770"/>
    </source>
</evidence>
<name>A0AAU8JGV6_9CYAN</name>
<feature type="domain" description="CHAT" evidence="2">
    <location>
        <begin position="577"/>
        <end position="849"/>
    </location>
</feature>
<reference evidence="3" key="1">
    <citation type="submission" date="2024-07" db="EMBL/GenBank/DDBJ databases">
        <authorList>
            <person name="Kim Y.J."/>
            <person name="Jeong J.Y."/>
        </authorList>
    </citation>
    <scope>NUCLEOTIDE SEQUENCE</scope>
    <source>
        <strain evidence="3">GIHE-MW2</strain>
    </source>
</reference>
<accession>A0AAU8JGV6</accession>
<protein>
    <submittedName>
        <fullName evidence="3">CHAT domain-containing protein</fullName>
    </submittedName>
</protein>